<comment type="caution">
    <text evidence="1">The sequence shown here is derived from an EMBL/GenBank/DDBJ whole genome shotgun (WGS) entry which is preliminary data.</text>
</comment>
<dbReference type="AlphaFoldDB" id="A0A397I186"/>
<keyword evidence="2" id="KW-1185">Reference proteome</keyword>
<protein>
    <submittedName>
        <fullName evidence="1">Uncharacterized protein</fullName>
    </submittedName>
</protein>
<accession>A0A397I186</accession>
<sequence length="145" mass="17311">MEHYNLRNPDESILSKKYDFLPTLLFRLIVAGTNESGKTRIIIRMLLENKYLKVYPIMLGEKDKVPKNGNYGERYIPYDNLLVITLHEDEYLWKMIQYFYEFIAKDKAPWYKDIRFKIITPDKLRDIVVPQTNACVGLQLRCIRC</sequence>
<evidence type="ECO:0000313" key="2">
    <source>
        <dbReference type="Proteomes" id="UP000266861"/>
    </source>
</evidence>
<proteinExistence type="predicted"/>
<name>A0A397I186_9GLOM</name>
<dbReference type="EMBL" id="PQFF01000280">
    <property type="protein sequence ID" value="RHZ66590.1"/>
    <property type="molecule type" value="Genomic_DNA"/>
</dbReference>
<evidence type="ECO:0000313" key="1">
    <source>
        <dbReference type="EMBL" id="RHZ66590.1"/>
    </source>
</evidence>
<organism evidence="1 2">
    <name type="scientific">Diversispora epigaea</name>
    <dbReference type="NCBI Taxonomy" id="1348612"/>
    <lineage>
        <taxon>Eukaryota</taxon>
        <taxon>Fungi</taxon>
        <taxon>Fungi incertae sedis</taxon>
        <taxon>Mucoromycota</taxon>
        <taxon>Glomeromycotina</taxon>
        <taxon>Glomeromycetes</taxon>
        <taxon>Diversisporales</taxon>
        <taxon>Diversisporaceae</taxon>
        <taxon>Diversispora</taxon>
    </lineage>
</organism>
<reference evidence="1 2" key="1">
    <citation type="submission" date="2018-08" db="EMBL/GenBank/DDBJ databases">
        <title>Genome and evolution of the arbuscular mycorrhizal fungus Diversispora epigaea (formerly Glomus versiforme) and its bacterial endosymbionts.</title>
        <authorList>
            <person name="Sun X."/>
            <person name="Fei Z."/>
            <person name="Harrison M."/>
        </authorList>
    </citation>
    <scope>NUCLEOTIDE SEQUENCE [LARGE SCALE GENOMIC DNA]</scope>
    <source>
        <strain evidence="1 2">IT104</strain>
    </source>
</reference>
<dbReference type="OrthoDB" id="2310202at2759"/>
<dbReference type="Proteomes" id="UP000266861">
    <property type="component" value="Unassembled WGS sequence"/>
</dbReference>
<gene>
    <name evidence="1" type="ORF">Glove_306g15</name>
</gene>